<keyword evidence="2" id="KW-1185">Reference proteome</keyword>
<dbReference type="EMBL" id="JACXAE010000007">
    <property type="protein sequence ID" value="MBD2770640.1"/>
    <property type="molecule type" value="Genomic_DNA"/>
</dbReference>
<gene>
    <name evidence="1" type="ORF">ICL16_00485</name>
</gene>
<dbReference type="Proteomes" id="UP000629098">
    <property type="component" value="Unassembled WGS sequence"/>
</dbReference>
<organism evidence="1 2">
    <name type="scientific">Iningainema tapete BLCC-T55</name>
    <dbReference type="NCBI Taxonomy" id="2748662"/>
    <lineage>
        <taxon>Bacteria</taxon>
        <taxon>Bacillati</taxon>
        <taxon>Cyanobacteriota</taxon>
        <taxon>Cyanophyceae</taxon>
        <taxon>Nostocales</taxon>
        <taxon>Scytonemataceae</taxon>
        <taxon>Iningainema tapete</taxon>
    </lineage>
</organism>
<comment type="caution">
    <text evidence="1">The sequence shown here is derived from an EMBL/GenBank/DDBJ whole genome shotgun (WGS) entry which is preliminary data.</text>
</comment>
<protein>
    <submittedName>
        <fullName evidence="1">Uncharacterized protein</fullName>
    </submittedName>
</protein>
<dbReference type="AlphaFoldDB" id="A0A8J7C955"/>
<evidence type="ECO:0000313" key="1">
    <source>
        <dbReference type="EMBL" id="MBD2770640.1"/>
    </source>
</evidence>
<proteinExistence type="predicted"/>
<name>A0A8J7C955_9CYAN</name>
<sequence>MKLQLSDVIATLALITSLFSIWIQDRGVRKQLLVANVSEYTKRYQEIILNLPKSVIFDDFNLASLDMAEQDKILRYMWIYFDLCYEEYSIYNDLRLVNKTLWKRWKSGMQSSFDRPAFQQSWYLISQNTTYPRPFVNFINSMIKNERVKNKNIFIQFILGLTH</sequence>
<dbReference type="RefSeq" id="WP_190824940.1">
    <property type="nucleotide sequence ID" value="NZ_CAWPPI010000007.1"/>
</dbReference>
<evidence type="ECO:0000313" key="2">
    <source>
        <dbReference type="Proteomes" id="UP000629098"/>
    </source>
</evidence>
<accession>A0A8J7C955</accession>
<reference evidence="1" key="1">
    <citation type="submission" date="2020-09" db="EMBL/GenBank/DDBJ databases">
        <title>Iningainema tapete sp. nov. (Scytonemataceae, Cyanobacteria) from greenhouses in central Florida (USA) produces two types of nodularin with biosynthetic potential for microcystin-LR and anabaenopeptins.</title>
        <authorList>
            <person name="Berthold D.E."/>
            <person name="Lefler F.W."/>
            <person name="Huang I.-S."/>
            <person name="Abdulla H."/>
            <person name="Zimba P.V."/>
            <person name="Laughinghouse H.D. IV."/>
        </authorList>
    </citation>
    <scope>NUCLEOTIDE SEQUENCE</scope>
    <source>
        <strain evidence="1">BLCCT55</strain>
    </source>
</reference>